<evidence type="ECO:0000256" key="1">
    <source>
        <dbReference type="SAM" id="Phobius"/>
    </source>
</evidence>
<feature type="transmembrane region" description="Helical" evidence="1">
    <location>
        <begin position="60"/>
        <end position="79"/>
    </location>
</feature>
<keyword evidence="3" id="KW-1185">Reference proteome</keyword>
<feature type="transmembrane region" description="Helical" evidence="1">
    <location>
        <begin position="6"/>
        <end position="24"/>
    </location>
</feature>
<organism evidence="2 3">
    <name type="scientific">Flavobacterium ranwuense</name>
    <dbReference type="NCBI Taxonomy" id="2541725"/>
    <lineage>
        <taxon>Bacteria</taxon>
        <taxon>Pseudomonadati</taxon>
        <taxon>Bacteroidota</taxon>
        <taxon>Flavobacteriia</taxon>
        <taxon>Flavobacteriales</taxon>
        <taxon>Flavobacteriaceae</taxon>
        <taxon>Flavobacterium</taxon>
    </lineage>
</organism>
<accession>A0ABY2DVY8</accession>
<dbReference type="EMBL" id="SMLH01000001">
    <property type="protein sequence ID" value="TDE31899.1"/>
    <property type="molecule type" value="Genomic_DNA"/>
</dbReference>
<evidence type="ECO:0000313" key="2">
    <source>
        <dbReference type="EMBL" id="TDE31899.1"/>
    </source>
</evidence>
<protein>
    <submittedName>
        <fullName evidence="2">Uncharacterized protein</fullName>
    </submittedName>
</protein>
<gene>
    <name evidence="2" type="ORF">E0I61_04120</name>
</gene>
<dbReference type="RefSeq" id="WP_132069575.1">
    <property type="nucleotide sequence ID" value="NZ_SMLH01000001.1"/>
</dbReference>
<name>A0ABY2DVY8_9FLAO</name>
<dbReference type="Proteomes" id="UP000294685">
    <property type="component" value="Unassembled WGS sequence"/>
</dbReference>
<comment type="caution">
    <text evidence="2">The sequence shown here is derived from an EMBL/GenBank/DDBJ whole genome shotgun (WGS) entry which is preliminary data.</text>
</comment>
<evidence type="ECO:0000313" key="3">
    <source>
        <dbReference type="Proteomes" id="UP000294685"/>
    </source>
</evidence>
<proteinExistence type="predicted"/>
<reference evidence="2 3" key="1">
    <citation type="submission" date="2019-03" db="EMBL/GenBank/DDBJ databases">
        <title>Novel species of Flavobacterium.</title>
        <authorList>
            <person name="Liu Q."/>
            <person name="Xin Y.-H."/>
        </authorList>
    </citation>
    <scope>NUCLEOTIDE SEQUENCE [LARGE SCALE GENOMIC DNA]</scope>
    <source>
        <strain evidence="2 3">LB2P22</strain>
    </source>
</reference>
<keyword evidence="1" id="KW-1133">Transmembrane helix</keyword>
<keyword evidence="1" id="KW-0812">Transmembrane</keyword>
<sequence>MNYTNILEGLGFLIGAFIYFRYFNKPLFDNKKEKKLRDEELSENLIENIRLADSTRDFKGWIGGIGLVIIGLVLIYLGLTKK</sequence>
<keyword evidence="1" id="KW-0472">Membrane</keyword>